<comment type="caution">
    <text evidence="2">The sequence shown here is derived from an EMBL/GenBank/DDBJ whole genome shotgun (WGS) entry which is preliminary data.</text>
</comment>
<dbReference type="PANTHER" id="PTHR34512:SF30">
    <property type="entry name" value="OUTER MEMBRANE PROTEIN ASSEMBLY FACTOR BAMB"/>
    <property type="match status" value="1"/>
</dbReference>
<sequence length="443" mass="50774">MKLLLIFFSLIIYSCSSDKDKKVDLDIFKKQGEKINVFDLNNVFDKEIDARSLLQLNQPQLNKKWSYEHFSSNNFYEHLIYDGKFQDIYKKNIGDYINENNDNGSILVSDNFIFFSDEKGKIYKFDISNYKTIWELKIYDSSYNNYPKNIALFLNDNVLYAADNLGFIYSIDIESGKTIWQQNYGIPFSSHLNFHKGVLYVVNQNSRLYAFNPSDGQKIWSFESLSGLIKPSRSSNISIYNNKLLFSNDVGDVTAIDLDQQVIIWTKNILSQNTITNNVVFKISNILIDKNDVYVSSNSGDLFSFDLDTGEIKWSQKLSSIQNHIITDKYLFVLTENTYVVAFTKTNGSILWSTNLNKYSKSIIEGSNVGIFSTPINNDHFGLLLASSHLYLSSASGYVFKISAIDGKYISNKKINNQLSRAPIIVDNKMIFLNRSSQLIIVN</sequence>
<dbReference type="EMBL" id="RFXN01000123">
    <property type="protein sequence ID" value="NBR94383.1"/>
    <property type="molecule type" value="Genomic_DNA"/>
</dbReference>
<evidence type="ECO:0000313" key="2">
    <source>
        <dbReference type="EMBL" id="NBR94383.1"/>
    </source>
</evidence>
<dbReference type="InterPro" id="IPR011047">
    <property type="entry name" value="Quinoprotein_ADH-like_sf"/>
</dbReference>
<dbReference type="SUPFAM" id="SSF50998">
    <property type="entry name" value="Quinoprotein alcohol dehydrogenase-like"/>
    <property type="match status" value="1"/>
</dbReference>
<dbReference type="InterPro" id="IPR002372">
    <property type="entry name" value="PQQ_rpt_dom"/>
</dbReference>
<name>A0A965GE25_9PROT</name>
<gene>
    <name evidence="2" type="ORF">EBT44_06135</name>
</gene>
<dbReference type="Proteomes" id="UP000740727">
    <property type="component" value="Unassembled WGS sequence"/>
</dbReference>
<evidence type="ECO:0000313" key="3">
    <source>
        <dbReference type="Proteomes" id="UP000740727"/>
    </source>
</evidence>
<proteinExistence type="predicted"/>
<dbReference type="SMART" id="SM00564">
    <property type="entry name" value="PQQ"/>
    <property type="match status" value="6"/>
</dbReference>
<reference evidence="2" key="1">
    <citation type="submission" date="2018-10" db="EMBL/GenBank/DDBJ databases">
        <title>Iterative Subtractive Binning of Freshwater Chronoseries Metagenomes Recovers Nearly Complete Genomes from over Four Hundred Novel Species.</title>
        <authorList>
            <person name="Rodriguez-R L.M."/>
            <person name="Tsementzi D."/>
            <person name="Luo C."/>
            <person name="Konstantinidis K.T."/>
        </authorList>
    </citation>
    <scope>NUCLEOTIDE SEQUENCE</scope>
    <source>
        <strain evidence="2">WB5_2A_028</strain>
    </source>
</reference>
<dbReference type="Gene3D" id="2.130.10.10">
    <property type="entry name" value="YVTN repeat-like/Quinoprotein amine dehydrogenase"/>
    <property type="match status" value="1"/>
</dbReference>
<organism evidence="2 3">
    <name type="scientific">Candidatus Fonsibacter lacus</name>
    <dbReference type="NCBI Taxonomy" id="2576439"/>
    <lineage>
        <taxon>Bacteria</taxon>
        <taxon>Pseudomonadati</taxon>
        <taxon>Pseudomonadota</taxon>
        <taxon>Alphaproteobacteria</taxon>
        <taxon>Candidatus Pelagibacterales</taxon>
        <taxon>Candidatus Pelagibacterales incertae sedis</taxon>
        <taxon>Candidatus Fonsibacter</taxon>
    </lineage>
</organism>
<dbReference type="Pfam" id="PF13360">
    <property type="entry name" value="PQQ_2"/>
    <property type="match status" value="1"/>
</dbReference>
<dbReference type="InterPro" id="IPR018391">
    <property type="entry name" value="PQQ_b-propeller_rpt"/>
</dbReference>
<dbReference type="InterPro" id="IPR015943">
    <property type="entry name" value="WD40/YVTN_repeat-like_dom_sf"/>
</dbReference>
<accession>A0A965GE25</accession>
<protein>
    <recommendedName>
        <fullName evidence="1">Pyrrolo-quinoline quinone repeat domain-containing protein</fullName>
    </recommendedName>
</protein>
<dbReference type="PANTHER" id="PTHR34512">
    <property type="entry name" value="CELL SURFACE PROTEIN"/>
    <property type="match status" value="1"/>
</dbReference>
<feature type="domain" description="Pyrrolo-quinoline quinone repeat" evidence="1">
    <location>
        <begin position="155"/>
        <end position="354"/>
    </location>
</feature>
<evidence type="ECO:0000259" key="1">
    <source>
        <dbReference type="Pfam" id="PF13360"/>
    </source>
</evidence>
<dbReference type="PROSITE" id="PS51257">
    <property type="entry name" value="PROKAR_LIPOPROTEIN"/>
    <property type="match status" value="1"/>
</dbReference>
<dbReference type="AlphaFoldDB" id="A0A965GE25"/>